<evidence type="ECO:0000313" key="2">
    <source>
        <dbReference type="Proteomes" id="UP000005156"/>
    </source>
</evidence>
<accession>F3QL32</accession>
<keyword evidence="2" id="KW-1185">Reference proteome</keyword>
<sequence length="49" mass="5651">MLESFLLLLLKRVLNFDRAVNSLRLLQKSYNRTCLDQSRNPMSTIAPLG</sequence>
<name>F3QL32_9BURK</name>
<proteinExistence type="predicted"/>
<dbReference type="EMBL" id="AFBP01000050">
    <property type="protein sequence ID" value="EGG53787.1"/>
    <property type="molecule type" value="Genomic_DNA"/>
</dbReference>
<dbReference type="AlphaFoldDB" id="F3QL32"/>
<dbReference type="HOGENOM" id="CLU_3138718_0_0_4"/>
<dbReference type="Proteomes" id="UP000005156">
    <property type="component" value="Unassembled WGS sequence"/>
</dbReference>
<organism evidence="1 2">
    <name type="scientific">Parasutterella excrementihominis YIT 11859</name>
    <dbReference type="NCBI Taxonomy" id="762966"/>
    <lineage>
        <taxon>Bacteria</taxon>
        <taxon>Pseudomonadati</taxon>
        <taxon>Pseudomonadota</taxon>
        <taxon>Betaproteobacteria</taxon>
        <taxon>Burkholderiales</taxon>
        <taxon>Sutterellaceae</taxon>
        <taxon>Parasutterella</taxon>
    </lineage>
</organism>
<evidence type="ECO:0000313" key="1">
    <source>
        <dbReference type="EMBL" id="EGG53787.1"/>
    </source>
</evidence>
<reference evidence="1 2" key="1">
    <citation type="submission" date="2011-02" db="EMBL/GenBank/DDBJ databases">
        <authorList>
            <person name="Weinstock G."/>
            <person name="Sodergren E."/>
            <person name="Clifton S."/>
            <person name="Fulton L."/>
            <person name="Fulton B."/>
            <person name="Courtney L."/>
            <person name="Fronick C."/>
            <person name="Harrison M."/>
            <person name="Strong C."/>
            <person name="Farmer C."/>
            <person name="Delahaunty K."/>
            <person name="Markovic C."/>
            <person name="Hall O."/>
            <person name="Minx P."/>
            <person name="Tomlinson C."/>
            <person name="Mitreva M."/>
            <person name="Hou S."/>
            <person name="Chen J."/>
            <person name="Wollam A."/>
            <person name="Pepin K.H."/>
            <person name="Johnson M."/>
            <person name="Bhonagiri V."/>
            <person name="Zhang X."/>
            <person name="Suruliraj S."/>
            <person name="Warren W."/>
            <person name="Chinwalla A."/>
            <person name="Mardis E.R."/>
            <person name="Wilson R.K."/>
        </authorList>
    </citation>
    <scope>NUCLEOTIDE SEQUENCE [LARGE SCALE GENOMIC DNA]</scope>
    <source>
        <strain evidence="1 2">YIT 11859</strain>
    </source>
</reference>
<comment type="caution">
    <text evidence="1">The sequence shown here is derived from an EMBL/GenBank/DDBJ whole genome shotgun (WGS) entry which is preliminary data.</text>
</comment>
<gene>
    <name evidence="1" type="ORF">HMPREF9439_01649</name>
</gene>
<protein>
    <submittedName>
        <fullName evidence="1">Conserved domain protein</fullName>
    </submittedName>
</protein>